<evidence type="ECO:0000313" key="1">
    <source>
        <dbReference type="EMBL" id="GEU91644.1"/>
    </source>
</evidence>
<organism evidence="1">
    <name type="scientific">Tanacetum cinerariifolium</name>
    <name type="common">Dalmatian daisy</name>
    <name type="synonym">Chrysanthemum cinerariifolium</name>
    <dbReference type="NCBI Taxonomy" id="118510"/>
    <lineage>
        <taxon>Eukaryota</taxon>
        <taxon>Viridiplantae</taxon>
        <taxon>Streptophyta</taxon>
        <taxon>Embryophyta</taxon>
        <taxon>Tracheophyta</taxon>
        <taxon>Spermatophyta</taxon>
        <taxon>Magnoliopsida</taxon>
        <taxon>eudicotyledons</taxon>
        <taxon>Gunneridae</taxon>
        <taxon>Pentapetalae</taxon>
        <taxon>asterids</taxon>
        <taxon>campanulids</taxon>
        <taxon>Asterales</taxon>
        <taxon>Asteraceae</taxon>
        <taxon>Asteroideae</taxon>
        <taxon>Anthemideae</taxon>
        <taxon>Anthemidinae</taxon>
        <taxon>Tanacetum</taxon>
    </lineage>
</organism>
<proteinExistence type="predicted"/>
<accession>A0A6L2P495</accession>
<evidence type="ECO:0008006" key="2">
    <source>
        <dbReference type="Google" id="ProtNLM"/>
    </source>
</evidence>
<dbReference type="EMBL" id="BKCJ010010450">
    <property type="protein sequence ID" value="GEU91644.1"/>
    <property type="molecule type" value="Genomic_DNA"/>
</dbReference>
<name>A0A6L2P495_TANCI</name>
<comment type="caution">
    <text evidence="1">The sequence shown here is derived from an EMBL/GenBank/DDBJ whole genome shotgun (WGS) entry which is preliminary data.</text>
</comment>
<protein>
    <recommendedName>
        <fullName evidence="2">Reverse transcriptase domain-containing protein</fullName>
    </recommendedName>
</protein>
<gene>
    <name evidence="1" type="ORF">Tci_063622</name>
</gene>
<sequence length="586" mass="67233">MDQNIDFSGLDQIQTPQYPVIHHPSQEISEEVFQAKGDLMKSIQTFLEEFNCIPFGEKPKILLQAWDKFFAIQHAQPEDSNILFQKLLKDLQIINKELTECNHPTFFDDNEDHSVQYKEYLENSPKEITTLNSNQEKEKPPQDFDICQLVREECCIEVCEEQKKNMENTMLELIEVCRQKEFYCMHYNVDDLIESALSSKLLLINSKSQRLNKEKQEVKNVVEQPAERRTRILESLQNFRVIHKTSSISLNHTSQISSVHAIAPILPNEEPKYSLSMGYGHLNTTPEIDSDEVTESSAKNLVPIPSEYEVTSDDESECDVPDKDDSSPVFTTFSNPLFNYNDAFTSSDDESLPDEDVPTEEFKIYSNPLFDDEEINSDKIDPHSDFDLEEEIHFVENFLYDNSSLRPPKELNAEITDTIVESLSPSPIPVKDSNSLMDEIDLFLATDELLPPGFKNDDSKGDIHFLKELLIDDSIPLPENESFDHHNNPSFPRPPPKPLDVEFCFDLEPDLISDVIAEEISDKLNDDECFDPEGEINVFSNDEDDDYFTFIFVIRIFLLYLIYPEVSSLLLSAGSEDTIFDPGISV</sequence>
<dbReference type="AlphaFoldDB" id="A0A6L2P495"/>
<reference evidence="1" key="1">
    <citation type="journal article" date="2019" name="Sci. Rep.">
        <title>Draft genome of Tanacetum cinerariifolium, the natural source of mosquito coil.</title>
        <authorList>
            <person name="Yamashiro T."/>
            <person name="Shiraishi A."/>
            <person name="Satake H."/>
            <person name="Nakayama K."/>
        </authorList>
    </citation>
    <scope>NUCLEOTIDE SEQUENCE</scope>
</reference>